<evidence type="ECO:0000256" key="1">
    <source>
        <dbReference type="SAM" id="MobiDB-lite"/>
    </source>
</evidence>
<organism evidence="2 3">
    <name type="scientific">Aerolutibacter ruishenii</name>
    <dbReference type="NCBI Taxonomy" id="686800"/>
    <lineage>
        <taxon>Bacteria</taxon>
        <taxon>Pseudomonadati</taxon>
        <taxon>Pseudomonadota</taxon>
        <taxon>Gammaproteobacteria</taxon>
        <taxon>Lysobacterales</taxon>
        <taxon>Lysobacteraceae</taxon>
        <taxon>Aerolutibacter</taxon>
    </lineage>
</organism>
<protein>
    <submittedName>
        <fullName evidence="2">Uncharacterized protein</fullName>
    </submittedName>
</protein>
<accession>A0A562M3A9</accession>
<keyword evidence="3" id="KW-1185">Reference proteome</keyword>
<sequence length="207" mass="22443">MHSTRETRWERGMATLLALALNGWAVWALATAMQPTPAPEAAPAVLQVAWVRQREPGALVHAPAPPQRLASARPTQEHPPTHGTQPLPAPPPAKHSDPTLPTPVRPLSAVYVAQLRQAMHAEGNGIDFHDPLADRPAQVPGQAANRFRMRTPMSPARAVAMVGMLFGGSDPAEPCRSNRARIAGLGTAGNSERLQQELDFERRWCRP</sequence>
<gene>
    <name evidence="2" type="ORF">IP93_00422</name>
</gene>
<proteinExistence type="predicted"/>
<dbReference type="EMBL" id="VLKP01000001">
    <property type="protein sequence ID" value="TWI14425.1"/>
    <property type="molecule type" value="Genomic_DNA"/>
</dbReference>
<reference evidence="2 3" key="1">
    <citation type="journal article" date="2015" name="Stand. Genomic Sci.">
        <title>Genomic Encyclopedia of Bacterial and Archaeal Type Strains, Phase III: the genomes of soil and plant-associated and newly described type strains.</title>
        <authorList>
            <person name="Whitman W.B."/>
            <person name="Woyke T."/>
            <person name="Klenk H.P."/>
            <person name="Zhou Y."/>
            <person name="Lilburn T.G."/>
            <person name="Beck B.J."/>
            <person name="De Vos P."/>
            <person name="Vandamme P."/>
            <person name="Eisen J.A."/>
            <person name="Garrity G."/>
            <person name="Hugenholtz P."/>
            <person name="Kyrpides N.C."/>
        </authorList>
    </citation>
    <scope>NUCLEOTIDE SEQUENCE [LARGE SCALE GENOMIC DNA]</scope>
    <source>
        <strain evidence="2 3">CGMCC 1.10136</strain>
    </source>
</reference>
<dbReference type="Proteomes" id="UP000316471">
    <property type="component" value="Unassembled WGS sequence"/>
</dbReference>
<evidence type="ECO:0000313" key="3">
    <source>
        <dbReference type="Proteomes" id="UP000316471"/>
    </source>
</evidence>
<dbReference type="OrthoDB" id="6027639at2"/>
<dbReference type="RefSeq" id="WP_144811425.1">
    <property type="nucleotide sequence ID" value="NZ_VLKP01000001.1"/>
</dbReference>
<name>A0A562M3A9_9GAMM</name>
<dbReference type="AlphaFoldDB" id="A0A562M3A9"/>
<evidence type="ECO:0000313" key="2">
    <source>
        <dbReference type="EMBL" id="TWI14425.1"/>
    </source>
</evidence>
<feature type="region of interest" description="Disordered" evidence="1">
    <location>
        <begin position="59"/>
        <end position="102"/>
    </location>
</feature>
<comment type="caution">
    <text evidence="2">The sequence shown here is derived from an EMBL/GenBank/DDBJ whole genome shotgun (WGS) entry which is preliminary data.</text>
</comment>